<dbReference type="Pfam" id="PF03734">
    <property type="entry name" value="YkuD"/>
    <property type="match status" value="1"/>
</dbReference>
<dbReference type="UniPathway" id="UPA00219"/>
<keyword evidence="4 6" id="KW-0573">Peptidoglycan synthesis</keyword>
<keyword evidence="2" id="KW-0808">Transferase</keyword>
<proteinExistence type="predicted"/>
<dbReference type="GO" id="GO:0008360">
    <property type="term" value="P:regulation of cell shape"/>
    <property type="evidence" value="ECO:0007669"/>
    <property type="project" value="UniProtKB-UniRule"/>
</dbReference>
<accession>A0A0G1CC54</accession>
<dbReference type="GO" id="GO:0004222">
    <property type="term" value="F:metalloendopeptidase activity"/>
    <property type="evidence" value="ECO:0007669"/>
    <property type="project" value="TreeGrafter"/>
</dbReference>
<evidence type="ECO:0000256" key="3">
    <source>
        <dbReference type="ARBA" id="ARBA00022960"/>
    </source>
</evidence>
<dbReference type="Proteomes" id="UP000034810">
    <property type="component" value="Unassembled WGS sequence"/>
</dbReference>
<dbReference type="PANTHER" id="PTHR21666">
    <property type="entry name" value="PEPTIDASE-RELATED"/>
    <property type="match status" value="1"/>
</dbReference>
<dbReference type="InterPro" id="IPR050570">
    <property type="entry name" value="Cell_wall_metabolism_enzyme"/>
</dbReference>
<evidence type="ECO:0000256" key="1">
    <source>
        <dbReference type="ARBA" id="ARBA00004752"/>
    </source>
</evidence>
<dbReference type="Gene3D" id="2.70.70.10">
    <property type="entry name" value="Glucose Permease (Domain IIA)"/>
    <property type="match status" value="1"/>
</dbReference>
<dbReference type="InterPro" id="IPR038063">
    <property type="entry name" value="Transpep_catalytic_dom"/>
</dbReference>
<gene>
    <name evidence="8" type="ORF">UV58_C0002G0014</name>
</gene>
<dbReference type="GO" id="GO:0071555">
    <property type="term" value="P:cell wall organization"/>
    <property type="evidence" value="ECO:0007669"/>
    <property type="project" value="UniProtKB-UniRule"/>
</dbReference>
<dbReference type="InterPro" id="IPR011055">
    <property type="entry name" value="Dup_hybrid_motif"/>
</dbReference>
<dbReference type="InterPro" id="IPR005490">
    <property type="entry name" value="LD_TPept_cat_dom"/>
</dbReference>
<evidence type="ECO:0000256" key="6">
    <source>
        <dbReference type="PROSITE-ProRule" id="PRU01373"/>
    </source>
</evidence>
<feature type="domain" description="L,D-TPase catalytic" evidence="7">
    <location>
        <begin position="92"/>
        <end position="208"/>
    </location>
</feature>
<keyword evidence="5 6" id="KW-0961">Cell wall biogenesis/degradation</keyword>
<dbReference type="CDD" id="cd12797">
    <property type="entry name" value="M23_peptidase"/>
    <property type="match status" value="1"/>
</dbReference>
<dbReference type="SUPFAM" id="SSF141523">
    <property type="entry name" value="L,D-transpeptidase catalytic domain-like"/>
    <property type="match status" value="1"/>
</dbReference>
<evidence type="ECO:0000256" key="2">
    <source>
        <dbReference type="ARBA" id="ARBA00022679"/>
    </source>
</evidence>
<dbReference type="GO" id="GO:0009252">
    <property type="term" value="P:peptidoglycan biosynthetic process"/>
    <property type="evidence" value="ECO:0007669"/>
    <property type="project" value="UniProtKB-UniPathway"/>
</dbReference>
<comment type="caution">
    <text evidence="8">The sequence shown here is derived from an EMBL/GenBank/DDBJ whole genome shotgun (WGS) entry which is preliminary data.</text>
</comment>
<dbReference type="PANTHER" id="PTHR21666:SF270">
    <property type="entry name" value="MUREIN HYDROLASE ACTIVATOR ENVC"/>
    <property type="match status" value="1"/>
</dbReference>
<dbReference type="Gene3D" id="2.40.440.10">
    <property type="entry name" value="L,D-transpeptidase catalytic domain-like"/>
    <property type="match status" value="1"/>
</dbReference>
<reference evidence="8 9" key="1">
    <citation type="journal article" date="2015" name="Nature">
        <title>rRNA introns, odd ribosomes, and small enigmatic genomes across a large radiation of phyla.</title>
        <authorList>
            <person name="Brown C.T."/>
            <person name="Hug L.A."/>
            <person name="Thomas B.C."/>
            <person name="Sharon I."/>
            <person name="Castelle C.J."/>
            <person name="Singh A."/>
            <person name="Wilkins M.J."/>
            <person name="Williams K.H."/>
            <person name="Banfield J.F."/>
        </authorList>
    </citation>
    <scope>NUCLEOTIDE SEQUENCE [LARGE SCALE GENOMIC DNA]</scope>
</reference>
<dbReference type="GO" id="GO:0016740">
    <property type="term" value="F:transferase activity"/>
    <property type="evidence" value="ECO:0007669"/>
    <property type="project" value="UniProtKB-KW"/>
</dbReference>
<dbReference type="EMBL" id="LCFA01000002">
    <property type="protein sequence ID" value="KKS83004.1"/>
    <property type="molecule type" value="Genomic_DNA"/>
</dbReference>
<dbReference type="Pfam" id="PF01551">
    <property type="entry name" value="Peptidase_M23"/>
    <property type="match status" value="1"/>
</dbReference>
<dbReference type="AlphaFoldDB" id="A0A0G1CC54"/>
<dbReference type="CDD" id="cd16913">
    <property type="entry name" value="YkuD_like"/>
    <property type="match status" value="1"/>
</dbReference>
<name>A0A0G1CC54_9BACT</name>
<sequence>MRNLVLVLTFVFIVFGGLGFVLGRSTLANRSFLTASLFLSESGNSLETSSDENSGSQPVFDFSGDYCDQSVSFSDPDDRKLCFNPPKLNRWRLFEINLTDNRILFYENGLIKKIFPIAYQAPYGKWFQTPTGFFEIGVKNKRFLSSIFPVYMENAVQLYEDFFIHGIPYFLDGQKVTSQFSGGCLRLEDKIASDFFQTAQKGDAVVSYLTLNQIQLKDGFFAPVDTSHFWVRQRFNSPLKNDWHYFEDKRENYIQHAGLDLAPSSEAWNLSAFSIFPGTVEKIIVNGQGDGGLGNAVILRHEKEEGVFYSLYGHLDLIDAGIKTGDYLSGGSLLGKIGNTGFGCRFWKVGKDSCYQTGEDDVHLHLEIKTASVLDSPLKDNCSVSGKGDCIGYTSQNPDDFGFFDPLKFLFNNLESSD</sequence>
<comment type="pathway">
    <text evidence="1 6">Cell wall biogenesis; peptidoglycan biosynthesis.</text>
</comment>
<evidence type="ECO:0000313" key="8">
    <source>
        <dbReference type="EMBL" id="KKS83004.1"/>
    </source>
</evidence>
<keyword evidence="3 6" id="KW-0133">Cell shape</keyword>
<organism evidence="8 9">
    <name type="scientific">Candidatus Wolfebacteria bacterium GW2011_GWC1_43_10</name>
    <dbReference type="NCBI Taxonomy" id="1619011"/>
    <lineage>
        <taxon>Bacteria</taxon>
        <taxon>Candidatus Wolfeibacteriota</taxon>
    </lineage>
</organism>
<dbReference type="InterPro" id="IPR016047">
    <property type="entry name" value="M23ase_b-sheet_dom"/>
</dbReference>
<protein>
    <recommendedName>
        <fullName evidence="7">L,D-TPase catalytic domain-containing protein</fullName>
    </recommendedName>
</protein>
<evidence type="ECO:0000259" key="7">
    <source>
        <dbReference type="PROSITE" id="PS52029"/>
    </source>
</evidence>
<evidence type="ECO:0000256" key="5">
    <source>
        <dbReference type="ARBA" id="ARBA00023316"/>
    </source>
</evidence>
<evidence type="ECO:0000313" key="9">
    <source>
        <dbReference type="Proteomes" id="UP000034810"/>
    </source>
</evidence>
<evidence type="ECO:0000256" key="4">
    <source>
        <dbReference type="ARBA" id="ARBA00022984"/>
    </source>
</evidence>
<dbReference type="SUPFAM" id="SSF51261">
    <property type="entry name" value="Duplicated hybrid motif"/>
    <property type="match status" value="1"/>
</dbReference>
<feature type="active site" description="Nucleophile" evidence="6">
    <location>
        <position position="184"/>
    </location>
</feature>
<feature type="active site" description="Proton donor/acceptor" evidence="6">
    <location>
        <position position="165"/>
    </location>
</feature>
<dbReference type="PROSITE" id="PS52029">
    <property type="entry name" value="LD_TPASE"/>
    <property type="match status" value="1"/>
</dbReference>